<protein>
    <submittedName>
        <fullName evidence="2">Uncharacterized protein</fullName>
    </submittedName>
</protein>
<feature type="region of interest" description="Disordered" evidence="1">
    <location>
        <begin position="1"/>
        <end position="33"/>
    </location>
</feature>
<evidence type="ECO:0000256" key="1">
    <source>
        <dbReference type="SAM" id="MobiDB-lite"/>
    </source>
</evidence>
<evidence type="ECO:0000313" key="3">
    <source>
        <dbReference type="Proteomes" id="UP000828390"/>
    </source>
</evidence>
<gene>
    <name evidence="2" type="ORF">DPMN_024373</name>
</gene>
<accession>A0A9D4LPF6</accession>
<dbReference type="Proteomes" id="UP000828390">
    <property type="component" value="Unassembled WGS sequence"/>
</dbReference>
<dbReference type="AlphaFoldDB" id="A0A9D4LPF6"/>
<feature type="region of interest" description="Disordered" evidence="1">
    <location>
        <begin position="51"/>
        <end position="118"/>
    </location>
</feature>
<keyword evidence="3" id="KW-1185">Reference proteome</keyword>
<name>A0A9D4LPF6_DREPO</name>
<reference evidence="2" key="1">
    <citation type="journal article" date="2019" name="bioRxiv">
        <title>The Genome of the Zebra Mussel, Dreissena polymorpha: A Resource for Invasive Species Research.</title>
        <authorList>
            <person name="McCartney M.A."/>
            <person name="Auch B."/>
            <person name="Kono T."/>
            <person name="Mallez S."/>
            <person name="Zhang Y."/>
            <person name="Obille A."/>
            <person name="Becker A."/>
            <person name="Abrahante J.E."/>
            <person name="Garbe J."/>
            <person name="Badalamenti J.P."/>
            <person name="Herman A."/>
            <person name="Mangelson H."/>
            <person name="Liachko I."/>
            <person name="Sullivan S."/>
            <person name="Sone E.D."/>
            <person name="Koren S."/>
            <person name="Silverstein K.A.T."/>
            <person name="Beckman K.B."/>
            <person name="Gohl D.M."/>
        </authorList>
    </citation>
    <scope>NUCLEOTIDE SEQUENCE</scope>
    <source>
        <strain evidence="2">Duluth1</strain>
        <tissue evidence="2">Whole animal</tissue>
    </source>
</reference>
<feature type="compositionally biased region" description="Polar residues" evidence="1">
    <location>
        <begin position="108"/>
        <end position="118"/>
    </location>
</feature>
<organism evidence="2 3">
    <name type="scientific">Dreissena polymorpha</name>
    <name type="common">Zebra mussel</name>
    <name type="synonym">Mytilus polymorpha</name>
    <dbReference type="NCBI Taxonomy" id="45954"/>
    <lineage>
        <taxon>Eukaryota</taxon>
        <taxon>Metazoa</taxon>
        <taxon>Spiralia</taxon>
        <taxon>Lophotrochozoa</taxon>
        <taxon>Mollusca</taxon>
        <taxon>Bivalvia</taxon>
        <taxon>Autobranchia</taxon>
        <taxon>Heteroconchia</taxon>
        <taxon>Euheterodonta</taxon>
        <taxon>Imparidentia</taxon>
        <taxon>Neoheterodontei</taxon>
        <taxon>Myida</taxon>
        <taxon>Dreissenoidea</taxon>
        <taxon>Dreissenidae</taxon>
        <taxon>Dreissena</taxon>
    </lineage>
</organism>
<comment type="caution">
    <text evidence="2">The sequence shown here is derived from an EMBL/GenBank/DDBJ whole genome shotgun (WGS) entry which is preliminary data.</text>
</comment>
<sequence length="118" mass="13239">MHTASSKHTLGTDNSHNTATNQPNPQIAVNDSTVKHTPDYTYLISNVTDQLDEQTTENTDRQFAHLPDMQNTEVVSPHGKVSRTYQQPLMDDPSIIDITPTPREDNSLRTQQNQPVNT</sequence>
<feature type="compositionally biased region" description="Polar residues" evidence="1">
    <location>
        <begin position="1"/>
        <end position="32"/>
    </location>
</feature>
<proteinExistence type="predicted"/>
<dbReference type="EMBL" id="JAIWYP010000002">
    <property type="protein sequence ID" value="KAH3861444.1"/>
    <property type="molecule type" value="Genomic_DNA"/>
</dbReference>
<evidence type="ECO:0000313" key="2">
    <source>
        <dbReference type="EMBL" id="KAH3861444.1"/>
    </source>
</evidence>
<reference evidence="2" key="2">
    <citation type="submission" date="2020-11" db="EMBL/GenBank/DDBJ databases">
        <authorList>
            <person name="McCartney M.A."/>
            <person name="Auch B."/>
            <person name="Kono T."/>
            <person name="Mallez S."/>
            <person name="Becker A."/>
            <person name="Gohl D.M."/>
            <person name="Silverstein K.A.T."/>
            <person name="Koren S."/>
            <person name="Bechman K.B."/>
            <person name="Herman A."/>
            <person name="Abrahante J.E."/>
            <person name="Garbe J."/>
        </authorList>
    </citation>
    <scope>NUCLEOTIDE SEQUENCE</scope>
    <source>
        <strain evidence="2">Duluth1</strain>
        <tissue evidence="2">Whole animal</tissue>
    </source>
</reference>